<dbReference type="Gene3D" id="3.90.550.10">
    <property type="entry name" value="Spore Coat Polysaccharide Biosynthesis Protein SpsA, Chain A"/>
    <property type="match status" value="1"/>
</dbReference>
<proteinExistence type="predicted"/>
<dbReference type="Pfam" id="PF13641">
    <property type="entry name" value="Glyco_tranf_2_3"/>
    <property type="match status" value="1"/>
</dbReference>
<evidence type="ECO:0000313" key="1">
    <source>
        <dbReference type="EMBL" id="KGA12604.1"/>
    </source>
</evidence>
<accession>A0A094PSE3</accession>
<dbReference type="EMBL" id="JNSL01000214">
    <property type="protein sequence ID" value="KGA12604.1"/>
    <property type="molecule type" value="Genomic_DNA"/>
</dbReference>
<dbReference type="SUPFAM" id="SSF53448">
    <property type="entry name" value="Nucleotide-diphospho-sugar transferases"/>
    <property type="match status" value="1"/>
</dbReference>
<organism evidence="1">
    <name type="scientific">freshwater metagenome</name>
    <dbReference type="NCBI Taxonomy" id="449393"/>
    <lineage>
        <taxon>unclassified sequences</taxon>
        <taxon>metagenomes</taxon>
        <taxon>ecological metagenomes</taxon>
    </lineage>
</organism>
<gene>
    <name evidence="1" type="ORF">GM51_21435</name>
</gene>
<evidence type="ECO:0008006" key="2">
    <source>
        <dbReference type="Google" id="ProtNLM"/>
    </source>
</evidence>
<reference evidence="1" key="1">
    <citation type="submission" date="2014-06" db="EMBL/GenBank/DDBJ databases">
        <title>Key roles for freshwater Actinobacteria revealed by deep metagenomic sequencing.</title>
        <authorList>
            <person name="Ghai R."/>
            <person name="Mizuno C.M."/>
            <person name="Picazo A."/>
            <person name="Camacho A."/>
            <person name="Rodriguez-Valera F."/>
        </authorList>
    </citation>
    <scope>NUCLEOTIDE SEQUENCE</scope>
</reference>
<protein>
    <recommendedName>
        <fullName evidence="2">Glycosyltransferase 2-like domain-containing protein</fullName>
    </recommendedName>
</protein>
<sequence length="286" mass="31883">MNKPVIGLVTVGFDSADVWPVFFESLSRSTLKPRSVVVIDNSLQPPQDLSSFYRGDLTVKHRPENPGYGAAINEGVALLPAECSVIVMCNPDITVEPETLQRVAEALLTHPTAGIAGPAVMNPDGSVYPSARAFPGIRVGIGHAILGEIWKKNPWTQRYLGVYDGHDNRVVDWLSGSCLVAKKEALEQVGGFDADYFMFLEDVDLCFRLKRAGWRSLYVPDARIVHSGGHSTKSRMADMVKAHHESARRFLFRLYDKPVYWPLQQVLRVGLALRSVLARIKYRNQH</sequence>
<comment type="caution">
    <text evidence="1">The sequence shown here is derived from an EMBL/GenBank/DDBJ whole genome shotgun (WGS) entry which is preliminary data.</text>
</comment>
<dbReference type="AlphaFoldDB" id="A0A094PSE3"/>
<dbReference type="InterPro" id="IPR029044">
    <property type="entry name" value="Nucleotide-diphossugar_trans"/>
</dbReference>
<name>A0A094PSE3_9ZZZZ</name>
<dbReference type="PANTHER" id="PTHR43179:SF7">
    <property type="entry name" value="RHAMNOSYLTRANSFERASE WBBL"/>
    <property type="match status" value="1"/>
</dbReference>
<dbReference type="PANTHER" id="PTHR43179">
    <property type="entry name" value="RHAMNOSYLTRANSFERASE WBBL"/>
    <property type="match status" value="1"/>
</dbReference>